<name>A0A212K652_9DELT</name>
<protein>
    <recommendedName>
        <fullName evidence="2">Amino acid-binding protein</fullName>
    </recommendedName>
</protein>
<dbReference type="EMBL" id="FLUQ01000003">
    <property type="protein sequence ID" value="SBW07193.1"/>
    <property type="molecule type" value="Genomic_DNA"/>
</dbReference>
<dbReference type="AlphaFoldDB" id="A0A212K652"/>
<dbReference type="InterPro" id="IPR009679">
    <property type="entry name" value="Phage_186_CII-like"/>
</dbReference>
<dbReference type="Pfam" id="PF06892">
    <property type="entry name" value="Phage_CP76"/>
    <property type="match status" value="1"/>
</dbReference>
<sequence length="103" mass="11440">MSANLKNILHRLVLDSPIPAKALADEIGKPYSTLLRETNPYDAGAKLGVETMFEIIKRTHDMGPLEYMANQLGYTLVQASKPRRSFARVHGKTSWSRIGSGQL</sequence>
<evidence type="ECO:0000313" key="1">
    <source>
        <dbReference type="EMBL" id="SBW07193.1"/>
    </source>
</evidence>
<dbReference type="GO" id="GO:0003677">
    <property type="term" value="F:DNA binding"/>
    <property type="evidence" value="ECO:0007669"/>
    <property type="project" value="InterPro"/>
</dbReference>
<reference evidence="1" key="1">
    <citation type="submission" date="2016-04" db="EMBL/GenBank/DDBJ databases">
        <authorList>
            <person name="Evans L.H."/>
            <person name="Alamgir A."/>
            <person name="Owens N."/>
            <person name="Weber N.D."/>
            <person name="Virtaneva K."/>
            <person name="Barbian K."/>
            <person name="Babar A."/>
            <person name="Rosenke K."/>
        </authorList>
    </citation>
    <scope>NUCLEOTIDE SEQUENCE</scope>
    <source>
        <strain evidence="1">86</strain>
    </source>
</reference>
<organism evidence="1">
    <name type="scientific">uncultured delta proteobacterium</name>
    <dbReference type="NCBI Taxonomy" id="34034"/>
    <lineage>
        <taxon>Bacteria</taxon>
        <taxon>Deltaproteobacteria</taxon>
        <taxon>environmental samples</taxon>
    </lineage>
</organism>
<evidence type="ECO:0008006" key="2">
    <source>
        <dbReference type="Google" id="ProtNLM"/>
    </source>
</evidence>
<accession>A0A212K652</accession>
<proteinExistence type="predicted"/>
<gene>
    <name evidence="1" type="ORF">KL86DPRO_30014</name>
</gene>